<dbReference type="AlphaFoldDB" id="A0A517SGD6"/>
<evidence type="ECO:0000313" key="1">
    <source>
        <dbReference type="EMBL" id="QDT55194.1"/>
    </source>
</evidence>
<dbReference type="EMBL" id="CP036271">
    <property type="protein sequence ID" value="QDT55194.1"/>
    <property type="molecule type" value="Genomic_DNA"/>
</dbReference>
<reference evidence="1 2" key="1">
    <citation type="submission" date="2019-02" db="EMBL/GenBank/DDBJ databases">
        <title>Deep-cultivation of Planctomycetes and their phenomic and genomic characterization uncovers novel biology.</title>
        <authorList>
            <person name="Wiegand S."/>
            <person name="Jogler M."/>
            <person name="Boedeker C."/>
            <person name="Pinto D."/>
            <person name="Vollmers J."/>
            <person name="Rivas-Marin E."/>
            <person name="Kohn T."/>
            <person name="Peeters S.H."/>
            <person name="Heuer A."/>
            <person name="Rast P."/>
            <person name="Oberbeckmann S."/>
            <person name="Bunk B."/>
            <person name="Jeske O."/>
            <person name="Meyerdierks A."/>
            <person name="Storesund J.E."/>
            <person name="Kallscheuer N."/>
            <person name="Luecker S."/>
            <person name="Lage O.M."/>
            <person name="Pohl T."/>
            <person name="Merkel B.J."/>
            <person name="Hornburger P."/>
            <person name="Mueller R.-W."/>
            <person name="Bruemmer F."/>
            <person name="Labrenz M."/>
            <person name="Spormann A.M."/>
            <person name="Op den Camp H."/>
            <person name="Overmann J."/>
            <person name="Amann R."/>
            <person name="Jetten M.S.M."/>
            <person name="Mascher T."/>
            <person name="Medema M.H."/>
            <person name="Devos D.P."/>
            <person name="Kaster A.-K."/>
            <person name="Ovreas L."/>
            <person name="Rohde M."/>
            <person name="Galperin M.Y."/>
            <person name="Jogler C."/>
        </authorList>
    </citation>
    <scope>NUCLEOTIDE SEQUENCE [LARGE SCALE GENOMIC DNA]</scope>
    <source>
        <strain evidence="1 2">Pan44</strain>
    </source>
</reference>
<protein>
    <submittedName>
        <fullName evidence="1">Uncharacterized protein</fullName>
    </submittedName>
</protein>
<dbReference type="KEGG" id="ccos:Pan44_32360"/>
<keyword evidence="2" id="KW-1185">Reference proteome</keyword>
<evidence type="ECO:0000313" key="2">
    <source>
        <dbReference type="Proteomes" id="UP000315700"/>
    </source>
</evidence>
<accession>A0A517SGD6</accession>
<gene>
    <name evidence="1" type="ORF">Pan44_32360</name>
</gene>
<organism evidence="1 2">
    <name type="scientific">Caulifigura coniformis</name>
    <dbReference type="NCBI Taxonomy" id="2527983"/>
    <lineage>
        <taxon>Bacteria</taxon>
        <taxon>Pseudomonadati</taxon>
        <taxon>Planctomycetota</taxon>
        <taxon>Planctomycetia</taxon>
        <taxon>Planctomycetales</taxon>
        <taxon>Planctomycetaceae</taxon>
        <taxon>Caulifigura</taxon>
    </lineage>
</organism>
<dbReference type="Proteomes" id="UP000315700">
    <property type="component" value="Chromosome"/>
</dbReference>
<dbReference type="RefSeq" id="WP_145030971.1">
    <property type="nucleotide sequence ID" value="NZ_CP036271.1"/>
</dbReference>
<dbReference type="InParanoid" id="A0A517SGD6"/>
<name>A0A517SGD6_9PLAN</name>
<dbReference type="OrthoDB" id="215530at2"/>
<proteinExistence type="predicted"/>
<sequence>MGAPPRWLEHFVRDISSMVRSYDNAPLGCHYYLAHDCWEVTIFVMPVEVVGGGRDGENLVLPFHVDLPSVPMLFDEVETFTWQTARLGASDDLGQHISVTGRVGDDAVWLRILAEAPDKTPVAGTLCASTLAFEPS</sequence>